<keyword evidence="2" id="KW-0249">Electron transport</keyword>
<feature type="domain" description="Thioredoxin" evidence="5">
    <location>
        <begin position="1"/>
        <end position="108"/>
    </location>
</feature>
<dbReference type="FunFam" id="3.40.30.10:FF:000001">
    <property type="entry name" value="Thioredoxin"/>
    <property type="match status" value="1"/>
</dbReference>
<dbReference type="PROSITE" id="PS00194">
    <property type="entry name" value="THIOREDOXIN_1"/>
    <property type="match status" value="1"/>
</dbReference>
<reference evidence="6" key="1">
    <citation type="submission" date="2018-05" db="EMBL/GenBank/DDBJ databases">
        <authorList>
            <person name="Lanie J.A."/>
            <person name="Ng W.-L."/>
            <person name="Kazmierczak K.M."/>
            <person name="Andrzejewski T.M."/>
            <person name="Davidsen T.M."/>
            <person name="Wayne K.J."/>
            <person name="Tettelin H."/>
            <person name="Glass J.I."/>
            <person name="Rusch D."/>
            <person name="Podicherti R."/>
            <person name="Tsui H.-C.T."/>
            <person name="Winkler M.E."/>
        </authorList>
    </citation>
    <scope>NUCLEOTIDE SEQUENCE</scope>
</reference>
<sequence>MAENVMEFCDDNFESEVLNADIPVLVDFWAEWCGPCKALAPTVAELADEYKDKVKVGKVNVDSNGNTATNYGVRSIPTLLIFQNGTILNQIVGNVPKESITKLLNEVV</sequence>
<keyword evidence="4" id="KW-0676">Redox-active center</keyword>
<evidence type="ECO:0000259" key="5">
    <source>
        <dbReference type="PROSITE" id="PS51352"/>
    </source>
</evidence>
<dbReference type="InterPro" id="IPR005746">
    <property type="entry name" value="Thioredoxin"/>
</dbReference>
<evidence type="ECO:0000256" key="3">
    <source>
        <dbReference type="ARBA" id="ARBA00023157"/>
    </source>
</evidence>
<evidence type="ECO:0000313" key="6">
    <source>
        <dbReference type="EMBL" id="SVB75203.1"/>
    </source>
</evidence>
<dbReference type="GO" id="GO:0005829">
    <property type="term" value="C:cytosol"/>
    <property type="evidence" value="ECO:0007669"/>
    <property type="project" value="TreeGrafter"/>
</dbReference>
<keyword evidence="1" id="KW-0813">Transport</keyword>
<dbReference type="PROSITE" id="PS51352">
    <property type="entry name" value="THIOREDOXIN_2"/>
    <property type="match status" value="1"/>
</dbReference>
<dbReference type="NCBIfam" id="TIGR01068">
    <property type="entry name" value="thioredoxin"/>
    <property type="match status" value="1"/>
</dbReference>
<dbReference type="PIRSF" id="PIRSF000077">
    <property type="entry name" value="Thioredoxin"/>
    <property type="match status" value="1"/>
</dbReference>
<dbReference type="InterPro" id="IPR017937">
    <property type="entry name" value="Thioredoxin_CS"/>
</dbReference>
<dbReference type="GO" id="GO:0045454">
    <property type="term" value="P:cell redox homeostasis"/>
    <property type="evidence" value="ECO:0007669"/>
    <property type="project" value="TreeGrafter"/>
</dbReference>
<dbReference type="GO" id="GO:0015035">
    <property type="term" value="F:protein-disulfide reductase activity"/>
    <property type="evidence" value="ECO:0007669"/>
    <property type="project" value="InterPro"/>
</dbReference>
<protein>
    <recommendedName>
        <fullName evidence="5">Thioredoxin domain-containing protein</fullName>
    </recommendedName>
</protein>
<dbReference type="CDD" id="cd02947">
    <property type="entry name" value="TRX_family"/>
    <property type="match status" value="1"/>
</dbReference>
<dbReference type="InterPro" id="IPR036249">
    <property type="entry name" value="Thioredoxin-like_sf"/>
</dbReference>
<name>A0A382GKQ5_9ZZZZ</name>
<accession>A0A382GKQ5</accession>
<dbReference type="EMBL" id="UINC01055849">
    <property type="protein sequence ID" value="SVB75203.1"/>
    <property type="molecule type" value="Genomic_DNA"/>
</dbReference>
<dbReference type="InterPro" id="IPR013766">
    <property type="entry name" value="Thioredoxin_domain"/>
</dbReference>
<dbReference type="Pfam" id="PF00085">
    <property type="entry name" value="Thioredoxin"/>
    <property type="match status" value="1"/>
</dbReference>
<dbReference type="PRINTS" id="PR00421">
    <property type="entry name" value="THIOREDOXIN"/>
</dbReference>
<dbReference type="PANTHER" id="PTHR45663">
    <property type="entry name" value="GEO12009P1"/>
    <property type="match status" value="1"/>
</dbReference>
<evidence type="ECO:0000256" key="4">
    <source>
        <dbReference type="ARBA" id="ARBA00023284"/>
    </source>
</evidence>
<dbReference type="SUPFAM" id="SSF52833">
    <property type="entry name" value="Thioredoxin-like"/>
    <property type="match status" value="1"/>
</dbReference>
<organism evidence="6">
    <name type="scientific">marine metagenome</name>
    <dbReference type="NCBI Taxonomy" id="408172"/>
    <lineage>
        <taxon>unclassified sequences</taxon>
        <taxon>metagenomes</taxon>
        <taxon>ecological metagenomes</taxon>
    </lineage>
</organism>
<evidence type="ECO:0000256" key="2">
    <source>
        <dbReference type="ARBA" id="ARBA00022982"/>
    </source>
</evidence>
<keyword evidence="3" id="KW-1015">Disulfide bond</keyword>
<dbReference type="AlphaFoldDB" id="A0A382GKQ5"/>
<proteinExistence type="predicted"/>
<dbReference type="Gene3D" id="3.40.30.10">
    <property type="entry name" value="Glutaredoxin"/>
    <property type="match status" value="1"/>
</dbReference>
<dbReference type="PANTHER" id="PTHR45663:SF11">
    <property type="entry name" value="GEO12009P1"/>
    <property type="match status" value="1"/>
</dbReference>
<gene>
    <name evidence="6" type="ORF">METZ01_LOCUS228057</name>
</gene>
<evidence type="ECO:0000256" key="1">
    <source>
        <dbReference type="ARBA" id="ARBA00022448"/>
    </source>
</evidence>